<sequence>MCKVIERDPGEFLQSYVADDVHWTVSGPFKKTHPLAGVYNSREEFKQNTFVPLSGRFDGGLKLRVVDVISQFPSRPGDPVKVCIELEGVATLKKGQNEWRNYYSWVMHFKEEKAVTVRAYLDSAIVNEAMAD</sequence>
<dbReference type="RefSeq" id="XP_025378491.1">
    <property type="nucleotide sequence ID" value="XM_025523903.1"/>
</dbReference>
<reference evidence="1 2" key="1">
    <citation type="journal article" date="2018" name="Mol. Biol. Evol.">
        <title>Broad Genomic Sampling Reveals a Smut Pathogenic Ancestry of the Fungal Clade Ustilaginomycotina.</title>
        <authorList>
            <person name="Kijpornyongpan T."/>
            <person name="Mondo S.J."/>
            <person name="Barry K."/>
            <person name="Sandor L."/>
            <person name="Lee J."/>
            <person name="Lipzen A."/>
            <person name="Pangilinan J."/>
            <person name="LaButti K."/>
            <person name="Hainaut M."/>
            <person name="Henrissat B."/>
            <person name="Grigoriev I.V."/>
            <person name="Spatafora J.W."/>
            <person name="Aime M.C."/>
        </authorList>
    </citation>
    <scope>NUCLEOTIDE SEQUENCE [LARGE SCALE GENOMIC DNA]</scope>
    <source>
        <strain evidence="1 2">MCA 4198</strain>
    </source>
</reference>
<dbReference type="OrthoDB" id="2964584at2759"/>
<dbReference type="InParanoid" id="A0A316YTE3"/>
<keyword evidence="2" id="KW-1185">Reference proteome</keyword>
<name>A0A316YTE3_9BASI</name>
<accession>A0A316YTE3</accession>
<evidence type="ECO:0000313" key="1">
    <source>
        <dbReference type="EMBL" id="PWN91293.1"/>
    </source>
</evidence>
<evidence type="ECO:0008006" key="3">
    <source>
        <dbReference type="Google" id="ProtNLM"/>
    </source>
</evidence>
<proteinExistence type="predicted"/>
<dbReference type="InterPro" id="IPR032710">
    <property type="entry name" value="NTF2-like_dom_sf"/>
</dbReference>
<dbReference type="Gene3D" id="3.10.450.50">
    <property type="match status" value="1"/>
</dbReference>
<dbReference type="GeneID" id="37045819"/>
<dbReference type="AlphaFoldDB" id="A0A316YTE3"/>
<protein>
    <recommendedName>
        <fullName evidence="3">SnoaL-like domain-containing protein</fullName>
    </recommendedName>
</protein>
<gene>
    <name evidence="1" type="ORF">FA10DRAFT_284237</name>
</gene>
<dbReference type="Proteomes" id="UP000245768">
    <property type="component" value="Unassembled WGS sequence"/>
</dbReference>
<organism evidence="1 2">
    <name type="scientific">Acaromyces ingoldii</name>
    <dbReference type="NCBI Taxonomy" id="215250"/>
    <lineage>
        <taxon>Eukaryota</taxon>
        <taxon>Fungi</taxon>
        <taxon>Dikarya</taxon>
        <taxon>Basidiomycota</taxon>
        <taxon>Ustilaginomycotina</taxon>
        <taxon>Exobasidiomycetes</taxon>
        <taxon>Exobasidiales</taxon>
        <taxon>Cryptobasidiaceae</taxon>
        <taxon>Acaromyces</taxon>
    </lineage>
</organism>
<dbReference type="EMBL" id="KZ819635">
    <property type="protein sequence ID" value="PWN91293.1"/>
    <property type="molecule type" value="Genomic_DNA"/>
</dbReference>
<evidence type="ECO:0000313" key="2">
    <source>
        <dbReference type="Proteomes" id="UP000245768"/>
    </source>
</evidence>
<dbReference type="SUPFAM" id="SSF54427">
    <property type="entry name" value="NTF2-like"/>
    <property type="match status" value="1"/>
</dbReference>